<dbReference type="Pfam" id="PF02878">
    <property type="entry name" value="PGM_PMM_I"/>
    <property type="match status" value="1"/>
</dbReference>
<dbReference type="InterPro" id="IPR016055">
    <property type="entry name" value="A-D-PHexomutase_a/b/a-I/II/III"/>
</dbReference>
<evidence type="ECO:0000259" key="11">
    <source>
        <dbReference type="Pfam" id="PF02878"/>
    </source>
</evidence>
<dbReference type="GO" id="GO:0000287">
    <property type="term" value="F:magnesium ion binding"/>
    <property type="evidence" value="ECO:0007669"/>
    <property type="project" value="InterPro"/>
</dbReference>
<keyword evidence="4" id="KW-0963">Cytoplasm</keyword>
<sequence length="607" mass="67980">MSMKIEEITEELGSKIDEYLDYAEGLSTSDDIKQLVDEKNYDVLKKVLMNRLTFGTAGLRGQMGPGYAAMNDLVIIQTSQGLAAYIEEITSKDEKKKGVVIGYDNRYNSQRFAQLAAVSFLLKDFKVYVFSSITPTPFVPFAVRKLDCLAGVMVTASHNPKDDNGYKVYWSNGAQILPPHDKNIQESILRNLKPWPNALDTSLVAVSPLAYDPLSDIEQMYYHALKTHCSLDKIVGLKSSPLIITFTAMHGVSHSFMKKAFQKINFENYVPVKEQMYPDPDFPTVKFPNPEEENCLNLSIAAAELAGSRLILANDPDADRLAVAEKLPNGDWHVFTGNEVGALLGSWLWKTLDDDLKKNPSNCCMVSSAVSSKILRSISEVEGFVFYETLTGFKWMANKAFDCMNQGMTFVFAFEEAIGYMCGSTVLDKDGIRAALQMTQMAAFVYSQGGILCDLLRETYLKYGYHVSCNSYFICHDPTAITSMFDGLRNFDGIPNEYPKFLEGDTPFPVVGVRDLTTGFDSLQPNQKAILPCSSSTQMITFYFENGCEATIRTSGTEPKVKFYTEMIAKVPHEEWANVKKLLMKMVDSMVQNWMQPEKNGFLPRPS</sequence>
<dbReference type="InterPro" id="IPR005846">
    <property type="entry name" value="A-D-PHexomutase_a/b/a-III"/>
</dbReference>
<evidence type="ECO:0000256" key="9">
    <source>
        <dbReference type="ARBA" id="ARBA00023235"/>
    </source>
</evidence>
<feature type="domain" description="Alpha-D-phosphohexomutase alpha/beta/alpha" evidence="13">
    <location>
        <begin position="337"/>
        <end position="458"/>
    </location>
</feature>
<dbReference type="Pfam" id="PF02879">
    <property type="entry name" value="PGM_PMM_II"/>
    <property type="match status" value="1"/>
</dbReference>
<evidence type="ECO:0000256" key="5">
    <source>
        <dbReference type="ARBA" id="ARBA00022526"/>
    </source>
</evidence>
<dbReference type="InterPro" id="IPR005841">
    <property type="entry name" value="Alpha-D-phosphohexomutase_SF"/>
</dbReference>
<keyword evidence="6" id="KW-0597">Phosphoprotein</keyword>
<protein>
    <submittedName>
        <fullName evidence="14">Phosphoglucomutase-2</fullName>
    </submittedName>
</protein>
<evidence type="ECO:0000256" key="8">
    <source>
        <dbReference type="ARBA" id="ARBA00022842"/>
    </source>
</evidence>
<reference evidence="14" key="1">
    <citation type="submission" date="2020-07" db="EMBL/GenBank/DDBJ databases">
        <title>Multicomponent nature underlies the extraordinary mechanical properties of spider dragline silk.</title>
        <authorList>
            <person name="Kono N."/>
            <person name="Nakamura H."/>
            <person name="Mori M."/>
            <person name="Yoshida Y."/>
            <person name="Ohtoshi R."/>
            <person name="Malay A.D."/>
            <person name="Moran D.A.P."/>
            <person name="Tomita M."/>
            <person name="Numata K."/>
            <person name="Arakawa K."/>
        </authorList>
    </citation>
    <scope>NUCLEOTIDE SEQUENCE</scope>
</reference>
<comment type="cofactor">
    <cofactor evidence="1">
        <name>Mg(2+)</name>
        <dbReference type="ChEBI" id="CHEBI:18420"/>
    </cofactor>
</comment>
<evidence type="ECO:0000259" key="12">
    <source>
        <dbReference type="Pfam" id="PF02879"/>
    </source>
</evidence>
<dbReference type="PANTHER" id="PTHR45745:SF1">
    <property type="entry name" value="PHOSPHOGLUCOMUTASE 2B-RELATED"/>
    <property type="match status" value="1"/>
</dbReference>
<evidence type="ECO:0000259" key="13">
    <source>
        <dbReference type="Pfam" id="PF02880"/>
    </source>
</evidence>
<dbReference type="InterPro" id="IPR005845">
    <property type="entry name" value="A-D-PHexomutase_a/b/a-II"/>
</dbReference>
<dbReference type="EMBL" id="BMAO01021386">
    <property type="protein sequence ID" value="GFQ74095.1"/>
    <property type="molecule type" value="Genomic_DNA"/>
</dbReference>
<dbReference type="PROSITE" id="PS00710">
    <property type="entry name" value="PGM_PMM"/>
    <property type="match status" value="1"/>
</dbReference>
<dbReference type="InterPro" id="IPR036900">
    <property type="entry name" value="A-D-PHexomutase_C_sf"/>
</dbReference>
<keyword evidence="9" id="KW-0413">Isomerase</keyword>
<feature type="domain" description="Alpha-D-phosphohexomutase alpha/beta/alpha" evidence="11">
    <location>
        <begin position="52"/>
        <end position="190"/>
    </location>
</feature>
<dbReference type="SUPFAM" id="SSF53738">
    <property type="entry name" value="Phosphoglucomutase, first 3 domains"/>
    <property type="match status" value="3"/>
</dbReference>
<dbReference type="AlphaFoldDB" id="A0A8X6F8U0"/>
<evidence type="ECO:0000256" key="10">
    <source>
        <dbReference type="ARBA" id="ARBA00023277"/>
    </source>
</evidence>
<comment type="subcellular location">
    <subcellularLocation>
        <location evidence="2">Cytoplasm</location>
    </subcellularLocation>
</comment>
<dbReference type="InterPro" id="IPR016066">
    <property type="entry name" value="A-D-PHexomutase_CS"/>
</dbReference>
<dbReference type="OrthoDB" id="8300170at2759"/>
<feature type="domain" description="Alpha-D-phosphohexomutase alpha/beta/alpha" evidence="12">
    <location>
        <begin position="234"/>
        <end position="325"/>
    </location>
</feature>
<evidence type="ECO:0000313" key="15">
    <source>
        <dbReference type="Proteomes" id="UP000887116"/>
    </source>
</evidence>
<dbReference type="Proteomes" id="UP000887116">
    <property type="component" value="Unassembled WGS sequence"/>
</dbReference>
<evidence type="ECO:0000256" key="4">
    <source>
        <dbReference type="ARBA" id="ARBA00022490"/>
    </source>
</evidence>
<dbReference type="GO" id="GO:0006166">
    <property type="term" value="P:purine ribonucleoside salvage"/>
    <property type="evidence" value="ECO:0007669"/>
    <property type="project" value="TreeGrafter"/>
</dbReference>
<dbReference type="InterPro" id="IPR005844">
    <property type="entry name" value="A-D-PHexomutase_a/b/a-I"/>
</dbReference>
<evidence type="ECO:0000256" key="3">
    <source>
        <dbReference type="ARBA" id="ARBA00010231"/>
    </source>
</evidence>
<comment type="similarity">
    <text evidence="3">Belongs to the phosphohexose mutase family.</text>
</comment>
<name>A0A8X6F8U0_TRICU</name>
<evidence type="ECO:0000313" key="14">
    <source>
        <dbReference type="EMBL" id="GFQ74095.1"/>
    </source>
</evidence>
<dbReference type="GO" id="GO:0005634">
    <property type="term" value="C:nucleus"/>
    <property type="evidence" value="ECO:0007669"/>
    <property type="project" value="TreeGrafter"/>
</dbReference>
<evidence type="ECO:0000256" key="1">
    <source>
        <dbReference type="ARBA" id="ARBA00001946"/>
    </source>
</evidence>
<dbReference type="GO" id="GO:0005737">
    <property type="term" value="C:cytoplasm"/>
    <property type="evidence" value="ECO:0007669"/>
    <property type="project" value="UniProtKB-SubCell"/>
</dbReference>
<evidence type="ECO:0000256" key="2">
    <source>
        <dbReference type="ARBA" id="ARBA00004496"/>
    </source>
</evidence>
<keyword evidence="7" id="KW-0479">Metal-binding</keyword>
<dbReference type="CDD" id="cd05799">
    <property type="entry name" value="PGM2"/>
    <property type="match status" value="1"/>
</dbReference>
<evidence type="ECO:0000256" key="6">
    <source>
        <dbReference type="ARBA" id="ARBA00022553"/>
    </source>
</evidence>
<dbReference type="PANTHER" id="PTHR45745">
    <property type="entry name" value="PHOSPHOMANNOMUTASE 45A"/>
    <property type="match status" value="1"/>
</dbReference>
<comment type="caution">
    <text evidence="14">The sequence shown here is derived from an EMBL/GenBank/DDBJ whole genome shotgun (WGS) entry which is preliminary data.</text>
</comment>
<keyword evidence="15" id="KW-1185">Reference proteome</keyword>
<dbReference type="PRINTS" id="PR00509">
    <property type="entry name" value="PGMPMM"/>
</dbReference>
<proteinExistence type="inferred from homology"/>
<gene>
    <name evidence="14" type="primary">PGM2</name>
    <name evidence="14" type="ORF">TNCT_132961</name>
</gene>
<dbReference type="Gene3D" id="3.40.120.10">
    <property type="entry name" value="Alpha-D-Glucose-1,6-Bisphosphate, subunit A, domain 3"/>
    <property type="match status" value="3"/>
</dbReference>
<dbReference type="Pfam" id="PF02880">
    <property type="entry name" value="PGM_PMM_III"/>
    <property type="match status" value="1"/>
</dbReference>
<dbReference type="GO" id="GO:0008973">
    <property type="term" value="F:phosphopentomutase activity"/>
    <property type="evidence" value="ECO:0007669"/>
    <property type="project" value="TreeGrafter"/>
</dbReference>
<dbReference type="GO" id="GO:0006006">
    <property type="term" value="P:glucose metabolic process"/>
    <property type="evidence" value="ECO:0007669"/>
    <property type="project" value="UniProtKB-KW"/>
</dbReference>
<keyword evidence="8" id="KW-0460">Magnesium</keyword>
<accession>A0A8X6F8U0</accession>
<dbReference type="SUPFAM" id="SSF55957">
    <property type="entry name" value="Phosphoglucomutase, C-terminal domain"/>
    <property type="match status" value="1"/>
</dbReference>
<organism evidence="14 15">
    <name type="scientific">Trichonephila clavata</name>
    <name type="common">Joro spider</name>
    <name type="synonym">Nephila clavata</name>
    <dbReference type="NCBI Taxonomy" id="2740835"/>
    <lineage>
        <taxon>Eukaryota</taxon>
        <taxon>Metazoa</taxon>
        <taxon>Ecdysozoa</taxon>
        <taxon>Arthropoda</taxon>
        <taxon>Chelicerata</taxon>
        <taxon>Arachnida</taxon>
        <taxon>Araneae</taxon>
        <taxon>Araneomorphae</taxon>
        <taxon>Entelegynae</taxon>
        <taxon>Araneoidea</taxon>
        <taxon>Nephilidae</taxon>
        <taxon>Trichonephila</taxon>
    </lineage>
</organism>
<dbReference type="FunFam" id="3.40.120.10:FF:000035">
    <property type="entry name" value="Pgm3p"/>
    <property type="match status" value="1"/>
</dbReference>
<keyword evidence="5" id="KW-0313">Glucose metabolism</keyword>
<keyword evidence="10" id="KW-0119">Carbohydrate metabolism</keyword>
<evidence type="ECO:0000256" key="7">
    <source>
        <dbReference type="ARBA" id="ARBA00022723"/>
    </source>
</evidence>